<evidence type="ECO:0000313" key="3">
    <source>
        <dbReference type="Proteomes" id="UP000752696"/>
    </source>
</evidence>
<keyword evidence="3" id="KW-1185">Reference proteome</keyword>
<proteinExistence type="predicted"/>
<feature type="region of interest" description="Disordered" evidence="1">
    <location>
        <begin position="217"/>
        <end position="302"/>
    </location>
</feature>
<dbReference type="SUPFAM" id="SSF53790">
    <property type="entry name" value="Tetrapyrrole methylase"/>
    <property type="match status" value="1"/>
</dbReference>
<feature type="compositionally biased region" description="Polar residues" evidence="1">
    <location>
        <begin position="218"/>
        <end position="237"/>
    </location>
</feature>
<dbReference type="InterPro" id="IPR014777">
    <property type="entry name" value="4pyrrole_Mease_sub1"/>
</dbReference>
<dbReference type="Proteomes" id="UP000752696">
    <property type="component" value="Unassembled WGS sequence"/>
</dbReference>
<dbReference type="GO" id="GO:0008168">
    <property type="term" value="F:methyltransferase activity"/>
    <property type="evidence" value="ECO:0007669"/>
    <property type="project" value="InterPro"/>
</dbReference>
<dbReference type="CDD" id="cd11647">
    <property type="entry name" value="DHP5_DphB"/>
    <property type="match status" value="1"/>
</dbReference>
<dbReference type="OrthoDB" id="2516at2759"/>
<dbReference type="Gene3D" id="3.40.1010.10">
    <property type="entry name" value="Cobalt-precorrin-4 Transmethylase, Domain 1"/>
    <property type="match status" value="1"/>
</dbReference>
<gene>
    <name evidence="2" type="ORF">MHI_LOCUS316833</name>
</gene>
<feature type="non-terminal residue" evidence="2">
    <location>
        <position position="1"/>
    </location>
</feature>
<dbReference type="AlphaFoldDB" id="A0A6V7H1B7"/>
<dbReference type="InterPro" id="IPR004551">
    <property type="entry name" value="Dphthn_synthase"/>
</dbReference>
<organism evidence="2 3">
    <name type="scientific">Heterotrigona itama</name>
    <dbReference type="NCBI Taxonomy" id="395501"/>
    <lineage>
        <taxon>Eukaryota</taxon>
        <taxon>Metazoa</taxon>
        <taxon>Ecdysozoa</taxon>
        <taxon>Arthropoda</taxon>
        <taxon>Hexapoda</taxon>
        <taxon>Insecta</taxon>
        <taxon>Pterygota</taxon>
        <taxon>Neoptera</taxon>
        <taxon>Endopterygota</taxon>
        <taxon>Hymenoptera</taxon>
        <taxon>Apocrita</taxon>
        <taxon>Aculeata</taxon>
        <taxon>Apoidea</taxon>
        <taxon>Anthophila</taxon>
        <taxon>Apidae</taxon>
        <taxon>Heterotrigona</taxon>
    </lineage>
</organism>
<dbReference type="PANTHER" id="PTHR10882">
    <property type="entry name" value="DIPHTHINE SYNTHASE"/>
    <property type="match status" value="1"/>
</dbReference>
<dbReference type="InterPro" id="IPR035996">
    <property type="entry name" value="4pyrrol_Methylase_sf"/>
</dbReference>
<evidence type="ECO:0000256" key="1">
    <source>
        <dbReference type="SAM" id="MobiDB-lite"/>
    </source>
</evidence>
<dbReference type="InterPro" id="IPR014776">
    <property type="entry name" value="4pyrrole_Mease_sub2"/>
</dbReference>
<evidence type="ECO:0000313" key="2">
    <source>
        <dbReference type="EMBL" id="CAD1472758.1"/>
    </source>
</evidence>
<dbReference type="PANTHER" id="PTHR10882:SF0">
    <property type="entry name" value="DIPHTHINE METHYL ESTER SYNTHASE"/>
    <property type="match status" value="1"/>
</dbReference>
<dbReference type="Gene3D" id="3.30.950.10">
    <property type="entry name" value="Methyltransferase, Cobalt-precorrin-4 Transmethylase, Domain 2"/>
    <property type="match status" value="1"/>
</dbReference>
<sequence length="315" mass="35588">CLLGILHVPLVRRSPRLGTYAFAPFLFATLSTAVVSSRQQRFYGCPVLEADRELVENNPDQILPKHPDENVAFLVVGDPFAATTHADLVLRARRKGAKVRTARSLPSSFQLFLLQVNVVHNSSIFTAVGCSGLQLYRFGQTVSIPCWDDRWRPDSFYDKIISNRRADLHTLCLLDIKVKEPTTDSIVKRNKQYLPSRFMTVSEAAAQLLNLVRENSRRIPNQETGKQPSLASQSPRTTFHPPSVLSFRSARRVRSGGRLGSRGFPRSTYRRLPSRPNGFRRSGPSSSLFDRSCRPTASPRDGISTHLRMKRLFRR</sequence>
<comment type="caution">
    <text evidence="2">The sequence shown here is derived from an EMBL/GenBank/DDBJ whole genome shotgun (WGS) entry which is preliminary data.</text>
</comment>
<dbReference type="EMBL" id="CAJDYZ010005750">
    <property type="protein sequence ID" value="CAD1472758.1"/>
    <property type="molecule type" value="Genomic_DNA"/>
</dbReference>
<evidence type="ECO:0008006" key="4">
    <source>
        <dbReference type="Google" id="ProtNLM"/>
    </source>
</evidence>
<dbReference type="GO" id="GO:0017183">
    <property type="term" value="P:protein histidyl modification to diphthamide"/>
    <property type="evidence" value="ECO:0007669"/>
    <property type="project" value="InterPro"/>
</dbReference>
<protein>
    <recommendedName>
        <fullName evidence="4">Diphthine methyl ester synthase</fullName>
    </recommendedName>
</protein>
<reference evidence="2" key="1">
    <citation type="submission" date="2020-07" db="EMBL/GenBank/DDBJ databases">
        <authorList>
            <person name="Nazaruddin N."/>
        </authorList>
    </citation>
    <scope>NUCLEOTIDE SEQUENCE</scope>
</reference>
<accession>A0A6V7H1B7</accession>
<name>A0A6V7H1B7_9HYME</name>